<protein>
    <submittedName>
        <fullName evidence="1">Uncharacterized protein</fullName>
    </submittedName>
</protein>
<evidence type="ECO:0000313" key="1">
    <source>
        <dbReference type="EMBL" id="SVC53224.1"/>
    </source>
</evidence>
<organism evidence="1">
    <name type="scientific">marine metagenome</name>
    <dbReference type="NCBI Taxonomy" id="408172"/>
    <lineage>
        <taxon>unclassified sequences</taxon>
        <taxon>metagenomes</taxon>
        <taxon>ecological metagenomes</taxon>
    </lineage>
</organism>
<proteinExistence type="predicted"/>
<sequence>VITLQNVRIVGKDRTDAILGPIHRNLLASVYYVLRKNAIAQLHK</sequence>
<dbReference type="AlphaFoldDB" id="A0A382MW95"/>
<accession>A0A382MW95</accession>
<dbReference type="EMBL" id="UINC01096386">
    <property type="protein sequence ID" value="SVC53224.1"/>
    <property type="molecule type" value="Genomic_DNA"/>
</dbReference>
<reference evidence="1" key="1">
    <citation type="submission" date="2018-05" db="EMBL/GenBank/DDBJ databases">
        <authorList>
            <person name="Lanie J.A."/>
            <person name="Ng W.-L."/>
            <person name="Kazmierczak K.M."/>
            <person name="Andrzejewski T.M."/>
            <person name="Davidsen T.M."/>
            <person name="Wayne K.J."/>
            <person name="Tettelin H."/>
            <person name="Glass J.I."/>
            <person name="Rusch D."/>
            <person name="Podicherti R."/>
            <person name="Tsui H.-C.T."/>
            <person name="Winkler M.E."/>
        </authorList>
    </citation>
    <scope>NUCLEOTIDE SEQUENCE</scope>
</reference>
<gene>
    <name evidence="1" type="ORF">METZ01_LOCUS306078</name>
</gene>
<feature type="non-terminal residue" evidence="1">
    <location>
        <position position="1"/>
    </location>
</feature>
<name>A0A382MW95_9ZZZZ</name>